<proteinExistence type="predicted"/>
<protein>
    <submittedName>
        <fullName evidence="2">Uncharacterized protein</fullName>
    </submittedName>
</protein>
<dbReference type="Proteomes" id="UP000034681">
    <property type="component" value="Unassembled WGS sequence"/>
</dbReference>
<dbReference type="AlphaFoldDB" id="A0A0M2PU27"/>
<dbReference type="eggNOG" id="ENOG5031C9S">
    <property type="taxonomic scope" value="Bacteria"/>
</dbReference>
<dbReference type="OrthoDB" id="463678at2"/>
<dbReference type="EMBL" id="AJTX02000004">
    <property type="protein sequence ID" value="KKI99619.1"/>
    <property type="molecule type" value="Genomic_DNA"/>
</dbReference>
<dbReference type="STRING" id="317619.GCA_000332315_00119"/>
<feature type="transmembrane region" description="Helical" evidence="1">
    <location>
        <begin position="62"/>
        <end position="87"/>
    </location>
</feature>
<organism evidence="2 3">
    <name type="scientific">Prochlorothrix hollandica PCC 9006 = CALU 1027</name>
    <dbReference type="NCBI Taxonomy" id="317619"/>
    <lineage>
        <taxon>Bacteria</taxon>
        <taxon>Bacillati</taxon>
        <taxon>Cyanobacteriota</taxon>
        <taxon>Cyanophyceae</taxon>
        <taxon>Prochlorotrichales</taxon>
        <taxon>Prochlorotrichaceae</taxon>
        <taxon>Prochlorothrix</taxon>
    </lineage>
</organism>
<evidence type="ECO:0000256" key="1">
    <source>
        <dbReference type="SAM" id="Phobius"/>
    </source>
</evidence>
<feature type="transmembrane region" description="Helical" evidence="1">
    <location>
        <begin position="21"/>
        <end position="50"/>
    </location>
</feature>
<keyword evidence="1" id="KW-0472">Membrane</keyword>
<reference evidence="2" key="1">
    <citation type="submission" date="2012-04" db="EMBL/GenBank/DDBJ databases">
        <authorList>
            <person name="Borisov I.G."/>
            <person name="Ivanikova N.V."/>
            <person name="Pinevich A.V."/>
        </authorList>
    </citation>
    <scope>NUCLEOTIDE SEQUENCE</scope>
    <source>
        <strain evidence="2">CALU 1027</strain>
    </source>
</reference>
<accession>A0A0M2PU27</accession>
<sequence length="125" mass="13300">MALTNSQGLEKTYSLMIAQSFLTWVFTLAVCSLVIGFPILILVVTIGALLMVTLQSMFSMSAALVIAASILGIHILGIVGTAAILTFRGIHPQDVTWLAWLNGRENSTALSVYAACPLTCDITTP</sequence>
<gene>
    <name evidence="2" type="ORF">PROH_06860</name>
</gene>
<comment type="caution">
    <text evidence="2">The sequence shown here is derived from an EMBL/GenBank/DDBJ whole genome shotgun (WGS) entry which is preliminary data.</text>
</comment>
<keyword evidence="1" id="KW-0812">Transmembrane</keyword>
<keyword evidence="1" id="KW-1133">Transmembrane helix</keyword>
<evidence type="ECO:0000313" key="3">
    <source>
        <dbReference type="Proteomes" id="UP000034681"/>
    </source>
</evidence>
<dbReference type="RefSeq" id="WP_017710837.1">
    <property type="nucleotide sequence ID" value="NZ_KB235933.1"/>
</dbReference>
<keyword evidence="3" id="KW-1185">Reference proteome</keyword>
<evidence type="ECO:0000313" key="2">
    <source>
        <dbReference type="EMBL" id="KKI99619.1"/>
    </source>
</evidence>
<name>A0A0M2PU27_PROHO</name>